<keyword evidence="3" id="KW-1185">Reference proteome</keyword>
<dbReference type="AlphaFoldDB" id="W8S4P6"/>
<name>W8S4P6_9RHOB</name>
<dbReference type="HOGENOM" id="CLU_1991008_0_0_5"/>
<keyword evidence="1" id="KW-0732">Signal</keyword>
<feature type="signal peptide" evidence="1">
    <location>
        <begin position="1"/>
        <end position="21"/>
    </location>
</feature>
<reference evidence="2 3" key="1">
    <citation type="submission" date="2013-03" db="EMBL/GenBank/DDBJ databases">
        <authorList>
            <person name="Fiebig A."/>
            <person name="Goeker M."/>
            <person name="Klenk H.-P.P."/>
        </authorList>
    </citation>
    <scope>NUCLEOTIDE SEQUENCE [LARGE SCALE GENOMIC DNA]</scope>
    <source>
        <strain evidence="3">DSM 19469</strain>
    </source>
</reference>
<protein>
    <submittedName>
        <fullName evidence="2">Uncharacterized protein</fullName>
    </submittedName>
</protein>
<dbReference type="KEGG" id="red:roselon_02904"/>
<gene>
    <name evidence="2" type="ORF">roselon_02904</name>
</gene>
<organism evidence="2 3">
    <name type="scientific">Roseicyclus elongatus DSM 19469</name>
    <dbReference type="NCBI Taxonomy" id="1294273"/>
    <lineage>
        <taxon>Bacteria</taxon>
        <taxon>Pseudomonadati</taxon>
        <taxon>Pseudomonadota</taxon>
        <taxon>Alphaproteobacteria</taxon>
        <taxon>Rhodobacterales</taxon>
        <taxon>Roseobacteraceae</taxon>
        <taxon>Roseicyclus</taxon>
    </lineage>
</organism>
<evidence type="ECO:0000313" key="2">
    <source>
        <dbReference type="EMBL" id="AHM05192.1"/>
    </source>
</evidence>
<feature type="chain" id="PRO_5004915282" evidence="1">
    <location>
        <begin position="22"/>
        <end position="125"/>
    </location>
</feature>
<sequence>MRPILPALLLALLLPVAPARSTELHCLGTERFFILLLDGDVARFDYLGDGVFPLTPALPDTLPDFLRLSLGAYAGPIPVFLERGACPITARGLPLSLPWRVELGIETLGVQQPMTGCCREAGENR</sequence>
<dbReference type="EMBL" id="CP004372">
    <property type="protein sequence ID" value="AHM05192.1"/>
    <property type="molecule type" value="Genomic_DNA"/>
</dbReference>
<evidence type="ECO:0000256" key="1">
    <source>
        <dbReference type="SAM" id="SignalP"/>
    </source>
</evidence>
<accession>W8S4P6</accession>
<proteinExistence type="predicted"/>
<dbReference type="Proteomes" id="UP000019593">
    <property type="component" value="Chromosome"/>
</dbReference>
<dbReference type="RefSeq" id="WP_025312881.1">
    <property type="nucleotide sequence ID" value="NZ_CP004372.1"/>
</dbReference>
<dbReference type="STRING" id="1294273.roselon_02904"/>
<evidence type="ECO:0000313" key="3">
    <source>
        <dbReference type="Proteomes" id="UP000019593"/>
    </source>
</evidence>